<keyword evidence="4" id="KW-1185">Reference proteome</keyword>
<evidence type="ECO:0000313" key="4">
    <source>
        <dbReference type="Proteomes" id="UP000676194"/>
    </source>
</evidence>
<reference evidence="3" key="1">
    <citation type="submission" date="2021-05" db="EMBL/GenBank/DDBJ databases">
        <title>Complete genome sequence of the cellulolytic planctomycete Telmatocola sphagniphila SP2T and characterization of the first cellulase from planctomycetes.</title>
        <authorList>
            <person name="Rakitin A.L."/>
            <person name="Beletsky A.V."/>
            <person name="Naumoff D.G."/>
            <person name="Kulichevskaya I.S."/>
            <person name="Mardanov A.V."/>
            <person name="Ravin N.V."/>
            <person name="Dedysh S.N."/>
        </authorList>
    </citation>
    <scope>NUCLEOTIDE SEQUENCE</scope>
    <source>
        <strain evidence="3">SP2T</strain>
    </source>
</reference>
<dbReference type="Proteomes" id="UP000676194">
    <property type="component" value="Chromosome"/>
</dbReference>
<keyword evidence="1" id="KW-0732">Signal</keyword>
<feature type="signal peptide" evidence="1">
    <location>
        <begin position="1"/>
        <end position="22"/>
    </location>
</feature>
<organism evidence="3 4">
    <name type="scientific">Telmatocola sphagniphila</name>
    <dbReference type="NCBI Taxonomy" id="1123043"/>
    <lineage>
        <taxon>Bacteria</taxon>
        <taxon>Pseudomonadati</taxon>
        <taxon>Planctomycetota</taxon>
        <taxon>Planctomycetia</taxon>
        <taxon>Gemmatales</taxon>
        <taxon>Gemmataceae</taxon>
    </lineage>
</organism>
<dbReference type="InterPro" id="IPR038637">
    <property type="entry name" value="NPCBM_sf"/>
</dbReference>
<sequence length="399" mass="44137">MSPKIRHLVPFLLLCFCPTLLPGAELVTTAGKKINCVLVGIGDKKIDMTVDGRADSLPITQILQVDFAPFRKEATKEKTSIIELLDGSQFRVKSYKIKGKKIELELYNSSITKPLQLPLSQVYYLFREPDSLKLAADFQTLVRKRSKRDVMVVRKGENLDAIEGTFGEADATGDTIQFEIAGGVSSPIRMSRVLGIIFNQPPEGERPTTLCKLIDKSGNLFVLKAIQVAGDKLTWSTVTGVDVAGYALSDVARLDFSSGTLRYLSDLDPASVVATSTNEFVERFRKDTNLDGREISLHREKFPKGLTIPSRTILTYDVEGFREFRAVIGVDDELEADSVVNVKIEADGKPIFSQKITKKDEPKTLNLGIQNVKNLRLTVESELLDLGNQVSLGDARVIK</sequence>
<dbReference type="EMBL" id="CP074694">
    <property type="protein sequence ID" value="QVL34715.1"/>
    <property type="molecule type" value="Genomic_DNA"/>
</dbReference>
<dbReference type="KEGG" id="tsph:KIH39_12640"/>
<evidence type="ECO:0000313" key="3">
    <source>
        <dbReference type="EMBL" id="QVL34715.1"/>
    </source>
</evidence>
<accession>A0A8E6BD49</accession>
<feature type="domain" description="Glycosyl hydrolase family 98 putative carbohydrate-binding module" evidence="2">
    <location>
        <begin position="258"/>
        <end position="399"/>
    </location>
</feature>
<proteinExistence type="predicted"/>
<dbReference type="SUPFAM" id="SSF49785">
    <property type="entry name" value="Galactose-binding domain-like"/>
    <property type="match status" value="1"/>
</dbReference>
<feature type="chain" id="PRO_5034850471" evidence="1">
    <location>
        <begin position="23"/>
        <end position="399"/>
    </location>
</feature>
<protein>
    <submittedName>
        <fullName evidence="3">NPCBM/NEW2 domain-containing protein</fullName>
    </submittedName>
</protein>
<name>A0A8E6BD49_9BACT</name>
<gene>
    <name evidence="3" type="ORF">KIH39_12640</name>
</gene>
<dbReference type="AlphaFoldDB" id="A0A8E6BD49"/>
<evidence type="ECO:0000259" key="2">
    <source>
        <dbReference type="SMART" id="SM00776"/>
    </source>
</evidence>
<dbReference type="RefSeq" id="WP_213499984.1">
    <property type="nucleotide sequence ID" value="NZ_CP074694.1"/>
</dbReference>
<dbReference type="Pfam" id="PF08305">
    <property type="entry name" value="NPCBM"/>
    <property type="match status" value="1"/>
</dbReference>
<dbReference type="InterPro" id="IPR008979">
    <property type="entry name" value="Galactose-bd-like_sf"/>
</dbReference>
<dbReference type="SMART" id="SM00776">
    <property type="entry name" value="NPCBM"/>
    <property type="match status" value="1"/>
</dbReference>
<evidence type="ECO:0000256" key="1">
    <source>
        <dbReference type="SAM" id="SignalP"/>
    </source>
</evidence>
<dbReference type="Gene3D" id="2.60.120.1060">
    <property type="entry name" value="NPCBM/NEW2 domain"/>
    <property type="match status" value="1"/>
</dbReference>
<dbReference type="InterPro" id="IPR013222">
    <property type="entry name" value="Glyco_hyd_98_carb-bd"/>
</dbReference>